<name>A0A3N2H6W3_9PSEU</name>
<dbReference type="InterPro" id="IPR043426">
    <property type="entry name" value="MltB-like"/>
</dbReference>
<keyword evidence="5" id="KW-1185">Reference proteome</keyword>
<dbReference type="InterPro" id="IPR031304">
    <property type="entry name" value="SLT_2"/>
</dbReference>
<proteinExistence type="predicted"/>
<protein>
    <submittedName>
        <fullName evidence="4">Membrane-bound lytic murein transglycosylase B</fullName>
    </submittedName>
</protein>
<dbReference type="GO" id="GO:0008933">
    <property type="term" value="F:peptidoglycan lytic transglycosylase activity"/>
    <property type="evidence" value="ECO:0007669"/>
    <property type="project" value="TreeGrafter"/>
</dbReference>
<dbReference type="CDD" id="cd13399">
    <property type="entry name" value="Slt35-like"/>
    <property type="match status" value="1"/>
</dbReference>
<feature type="region of interest" description="Disordered" evidence="1">
    <location>
        <begin position="268"/>
        <end position="345"/>
    </location>
</feature>
<dbReference type="PANTHER" id="PTHR30163:SF8">
    <property type="entry name" value="LYTIC MUREIN TRANSGLYCOSYLASE"/>
    <property type="match status" value="1"/>
</dbReference>
<accession>A0A3N2H6W3</accession>
<dbReference type="RefSeq" id="WP_123686595.1">
    <property type="nucleotide sequence ID" value="NZ_RKHY01000001.1"/>
</dbReference>
<sequence>MKHVTRAAGLLGAGLALVGVTALPVDGSGAGTAVPQALSLREPPRIDDLGRPYEVVAQPPRPPAPPTLPPPTSLPSPGPRVRASPVSLGVGVPAAALAAYHRAADAVAGCGLSWTVLAAIGRVESNHGRHGGSQVYEDGSVAPRIRGLALDGTGGTASIPDTDRGALDGDPVLDRAVGPMQFIPSTWRAYAADGNGDRRADPDNMFDAALAAGRYLCAGGGNLADPAQLRAAVFRYNHSDSYVDLVLAVADAYARGTVAAIAVPAVVPAPPPVTTPPPPPQVTEAPAPSTTAPATSTTPSTGTSSPATSSSSTTSSTPSPSSSRPSSSSAPSKTRSSTATTTTTG</sequence>
<dbReference type="Gene3D" id="1.10.530.10">
    <property type="match status" value="1"/>
</dbReference>
<evidence type="ECO:0000256" key="1">
    <source>
        <dbReference type="SAM" id="MobiDB-lite"/>
    </source>
</evidence>
<evidence type="ECO:0000256" key="2">
    <source>
        <dbReference type="SAM" id="SignalP"/>
    </source>
</evidence>
<feature type="domain" description="Transglycosylase SLT" evidence="3">
    <location>
        <begin position="176"/>
        <end position="220"/>
    </location>
</feature>
<dbReference type="Pfam" id="PF13406">
    <property type="entry name" value="SLT_2"/>
    <property type="match status" value="1"/>
</dbReference>
<feature type="compositionally biased region" description="Low complexity" evidence="1">
    <location>
        <begin position="282"/>
        <end position="345"/>
    </location>
</feature>
<dbReference type="PANTHER" id="PTHR30163">
    <property type="entry name" value="MEMBRANE-BOUND LYTIC MUREIN TRANSGLYCOSYLASE B"/>
    <property type="match status" value="1"/>
</dbReference>
<feature type="compositionally biased region" description="Pro residues" evidence="1">
    <location>
        <begin position="59"/>
        <end position="78"/>
    </location>
</feature>
<evidence type="ECO:0000313" key="5">
    <source>
        <dbReference type="Proteomes" id="UP000274843"/>
    </source>
</evidence>
<dbReference type="InterPro" id="IPR023346">
    <property type="entry name" value="Lysozyme-like_dom_sf"/>
</dbReference>
<gene>
    <name evidence="4" type="ORF">EDD35_7108</name>
</gene>
<comment type="caution">
    <text evidence="4">The sequence shown here is derived from an EMBL/GenBank/DDBJ whole genome shotgun (WGS) entry which is preliminary data.</text>
</comment>
<dbReference type="GeneID" id="301848348"/>
<feature type="compositionally biased region" description="Pro residues" evidence="1">
    <location>
        <begin position="268"/>
        <end position="281"/>
    </location>
</feature>
<feature type="signal peptide" evidence="2">
    <location>
        <begin position="1"/>
        <end position="22"/>
    </location>
</feature>
<dbReference type="AlphaFoldDB" id="A0A3N2H6W3"/>
<dbReference type="EMBL" id="RKHY01000001">
    <property type="protein sequence ID" value="ROS44661.1"/>
    <property type="molecule type" value="Genomic_DNA"/>
</dbReference>
<dbReference type="Proteomes" id="UP000274843">
    <property type="component" value="Unassembled WGS sequence"/>
</dbReference>
<keyword evidence="2" id="KW-0732">Signal</keyword>
<evidence type="ECO:0000313" key="4">
    <source>
        <dbReference type="EMBL" id="ROS44661.1"/>
    </source>
</evidence>
<evidence type="ECO:0000259" key="3">
    <source>
        <dbReference type="Pfam" id="PF13406"/>
    </source>
</evidence>
<feature type="region of interest" description="Disordered" evidence="1">
    <location>
        <begin position="53"/>
        <end position="82"/>
    </location>
</feature>
<dbReference type="SUPFAM" id="SSF53955">
    <property type="entry name" value="Lysozyme-like"/>
    <property type="match status" value="1"/>
</dbReference>
<organism evidence="4 5">
    <name type="scientific">Amycolatopsis thermoflava</name>
    <dbReference type="NCBI Taxonomy" id="84480"/>
    <lineage>
        <taxon>Bacteria</taxon>
        <taxon>Bacillati</taxon>
        <taxon>Actinomycetota</taxon>
        <taxon>Actinomycetes</taxon>
        <taxon>Pseudonocardiales</taxon>
        <taxon>Pseudonocardiaceae</taxon>
        <taxon>Amycolatopsis</taxon>
        <taxon>Amycolatopsis methanolica group</taxon>
    </lineage>
</organism>
<reference evidence="4 5" key="1">
    <citation type="submission" date="2018-11" db="EMBL/GenBank/DDBJ databases">
        <title>Sequencing the genomes of 1000 actinobacteria strains.</title>
        <authorList>
            <person name="Klenk H.-P."/>
        </authorList>
    </citation>
    <scope>NUCLEOTIDE SEQUENCE [LARGE SCALE GENOMIC DNA]</scope>
    <source>
        <strain evidence="4 5">DSM 44348</strain>
    </source>
</reference>
<feature type="chain" id="PRO_5039510801" evidence="2">
    <location>
        <begin position="23"/>
        <end position="345"/>
    </location>
</feature>
<dbReference type="GO" id="GO:0009253">
    <property type="term" value="P:peptidoglycan catabolic process"/>
    <property type="evidence" value="ECO:0007669"/>
    <property type="project" value="TreeGrafter"/>
</dbReference>